<dbReference type="VEuPathDB" id="FungiDB:SDRG_09967"/>
<dbReference type="EMBL" id="JH767164">
    <property type="protein sequence ID" value="EQC32215.1"/>
    <property type="molecule type" value="Genomic_DNA"/>
</dbReference>
<evidence type="ECO:0000313" key="2">
    <source>
        <dbReference type="Proteomes" id="UP000030762"/>
    </source>
</evidence>
<reference evidence="1 2" key="1">
    <citation type="submission" date="2012-04" db="EMBL/GenBank/DDBJ databases">
        <title>The Genome Sequence of Saprolegnia declina VS20.</title>
        <authorList>
            <consortium name="The Broad Institute Genome Sequencing Platform"/>
            <person name="Russ C."/>
            <person name="Nusbaum C."/>
            <person name="Tyler B."/>
            <person name="van West P."/>
            <person name="Dieguez-Uribeondo J."/>
            <person name="de Bruijn I."/>
            <person name="Tripathy S."/>
            <person name="Jiang R."/>
            <person name="Young S.K."/>
            <person name="Zeng Q."/>
            <person name="Gargeya S."/>
            <person name="Fitzgerald M."/>
            <person name="Haas B."/>
            <person name="Abouelleil A."/>
            <person name="Alvarado L."/>
            <person name="Arachchi H.M."/>
            <person name="Berlin A."/>
            <person name="Chapman S.B."/>
            <person name="Goldberg J."/>
            <person name="Griggs A."/>
            <person name="Gujja S."/>
            <person name="Hansen M."/>
            <person name="Howarth C."/>
            <person name="Imamovic A."/>
            <person name="Larimer J."/>
            <person name="McCowen C."/>
            <person name="Montmayeur A."/>
            <person name="Murphy C."/>
            <person name="Neiman D."/>
            <person name="Pearson M."/>
            <person name="Priest M."/>
            <person name="Roberts A."/>
            <person name="Saif S."/>
            <person name="Shea T."/>
            <person name="Sisk P."/>
            <person name="Sykes S."/>
            <person name="Wortman J."/>
            <person name="Nusbaum C."/>
            <person name="Birren B."/>
        </authorList>
    </citation>
    <scope>NUCLEOTIDE SEQUENCE [LARGE SCALE GENOMIC DNA]</scope>
    <source>
        <strain evidence="1 2">VS20</strain>
    </source>
</reference>
<dbReference type="Proteomes" id="UP000030762">
    <property type="component" value="Unassembled WGS sequence"/>
</dbReference>
<organism evidence="1 2">
    <name type="scientific">Saprolegnia diclina (strain VS20)</name>
    <dbReference type="NCBI Taxonomy" id="1156394"/>
    <lineage>
        <taxon>Eukaryota</taxon>
        <taxon>Sar</taxon>
        <taxon>Stramenopiles</taxon>
        <taxon>Oomycota</taxon>
        <taxon>Saprolegniomycetes</taxon>
        <taxon>Saprolegniales</taxon>
        <taxon>Saprolegniaceae</taxon>
        <taxon>Saprolegnia</taxon>
    </lineage>
</organism>
<keyword evidence="2" id="KW-1185">Reference proteome</keyword>
<gene>
    <name evidence="1" type="ORF">SDRG_09967</name>
</gene>
<sequence>MIGTAIPGELRHGQELRIAALEAPVTTESNTRQTRIPEHFDAICRLKINAVVKAAEFKALQRDHDNDLGSKAAERSSSIKPAAPVRLDLARLRLDTDARLEALEALEGNTPV</sequence>
<accession>T0QF40</accession>
<dbReference type="AlphaFoldDB" id="T0QF40"/>
<name>T0QF40_SAPDV</name>
<dbReference type="GeneID" id="19950694"/>
<dbReference type="InParanoid" id="T0QF40"/>
<dbReference type="RefSeq" id="XP_008614156.1">
    <property type="nucleotide sequence ID" value="XM_008615934.1"/>
</dbReference>
<evidence type="ECO:0000313" key="1">
    <source>
        <dbReference type="EMBL" id="EQC32215.1"/>
    </source>
</evidence>
<protein>
    <submittedName>
        <fullName evidence="1">Uncharacterized protein</fullName>
    </submittedName>
</protein>
<proteinExistence type="predicted"/>